<gene>
    <name evidence="8" type="ORF">IX83_04280</name>
</gene>
<evidence type="ECO:0000256" key="6">
    <source>
        <dbReference type="ARBA" id="ARBA00023136"/>
    </source>
</evidence>
<keyword evidence="9" id="KW-1185">Reference proteome</keyword>
<dbReference type="NCBIfam" id="TIGR00427">
    <property type="entry name" value="NAAT family transporter"/>
    <property type="match status" value="1"/>
</dbReference>
<feature type="transmembrane region" description="Helical" evidence="7">
    <location>
        <begin position="201"/>
        <end position="218"/>
    </location>
</feature>
<keyword evidence="3" id="KW-1003">Cell membrane</keyword>
<dbReference type="AlphaFoldDB" id="A0A077DCL3"/>
<dbReference type="GO" id="GO:0005886">
    <property type="term" value="C:plasma membrane"/>
    <property type="evidence" value="ECO:0007669"/>
    <property type="project" value="UniProtKB-SubCell"/>
</dbReference>
<comment type="subcellular location">
    <subcellularLocation>
        <location evidence="1 7">Cell membrane</location>
        <topology evidence="1 7">Multi-pass membrane protein</topology>
    </subcellularLocation>
</comment>
<evidence type="ECO:0000256" key="1">
    <source>
        <dbReference type="ARBA" id="ARBA00004651"/>
    </source>
</evidence>
<dbReference type="KEGG" id="bpsi:IX83_04280"/>
<evidence type="ECO:0000313" key="9">
    <source>
        <dbReference type="Proteomes" id="UP000028945"/>
    </source>
</evidence>
<evidence type="ECO:0000256" key="5">
    <source>
        <dbReference type="ARBA" id="ARBA00022989"/>
    </source>
</evidence>
<protein>
    <recommendedName>
        <fullName evidence="7">UPF0056 membrane protein</fullName>
    </recommendedName>
</protein>
<accession>A0A077DCL3</accession>
<dbReference type="Pfam" id="PF01914">
    <property type="entry name" value="MarC"/>
    <property type="match status" value="1"/>
</dbReference>
<keyword evidence="5 7" id="KW-1133">Transmembrane helix</keyword>
<feature type="transmembrane region" description="Helical" evidence="7">
    <location>
        <begin position="125"/>
        <end position="146"/>
    </location>
</feature>
<dbReference type="PANTHER" id="PTHR33508:SF1">
    <property type="entry name" value="UPF0056 MEMBRANE PROTEIN YHCE"/>
    <property type="match status" value="1"/>
</dbReference>
<dbReference type="EMBL" id="CP009238">
    <property type="protein sequence ID" value="AIL32625.1"/>
    <property type="molecule type" value="Genomic_DNA"/>
</dbReference>
<dbReference type="eggNOG" id="COG2095">
    <property type="taxonomic scope" value="Bacteria"/>
</dbReference>
<dbReference type="InterPro" id="IPR002771">
    <property type="entry name" value="Multi_antbiot-R_MarC"/>
</dbReference>
<evidence type="ECO:0000256" key="4">
    <source>
        <dbReference type="ARBA" id="ARBA00022692"/>
    </source>
</evidence>
<proteinExistence type="inferred from homology"/>
<comment type="similarity">
    <text evidence="2 7">Belongs to the UPF0056 (MarC) family.</text>
</comment>
<evidence type="ECO:0000256" key="7">
    <source>
        <dbReference type="RuleBase" id="RU362048"/>
    </source>
</evidence>
<dbReference type="PANTHER" id="PTHR33508">
    <property type="entry name" value="UPF0056 MEMBRANE PROTEIN YHCE"/>
    <property type="match status" value="1"/>
</dbReference>
<dbReference type="RefSeq" id="WP_038499535.1">
    <property type="nucleotide sequence ID" value="NZ_AFWK01000113.1"/>
</dbReference>
<dbReference type="Proteomes" id="UP000028945">
    <property type="component" value="Chromosome"/>
</dbReference>
<organism evidence="8 9">
    <name type="scientific">Basilea psittacipulmonis DSM 24701</name>
    <dbReference type="NCBI Taxonomy" id="1072685"/>
    <lineage>
        <taxon>Bacteria</taxon>
        <taxon>Pseudomonadati</taxon>
        <taxon>Pseudomonadota</taxon>
        <taxon>Betaproteobacteria</taxon>
        <taxon>Burkholderiales</taxon>
        <taxon>Alcaligenaceae</taxon>
        <taxon>Basilea</taxon>
    </lineage>
</organism>
<evidence type="ECO:0000313" key="8">
    <source>
        <dbReference type="EMBL" id="AIL32625.1"/>
    </source>
</evidence>
<evidence type="ECO:0000256" key="2">
    <source>
        <dbReference type="ARBA" id="ARBA00009784"/>
    </source>
</evidence>
<feature type="transmembrane region" description="Helical" evidence="7">
    <location>
        <begin position="158"/>
        <end position="180"/>
    </location>
</feature>
<sequence>MTVYESFIILTQSFLLIIGTILPIINPPGAAPIFLSFTKGASQSVRQILAKRIAINTFIILTISTWIGSIILGFFGISIPIVRLGGGLLVMSSAWSLLNAKDVDADTTEAYAESHNVKKAEQSTFFPFTFPILCGPGSISAAITIGSVIHGQSDTGSFLLSSLGNLLGIFALAVMVYFCLRFATKILHFLGETGTLIFMKLSAFILLCIGIQIVWLGLHDLYVQLYYETQTPTIFNFKK</sequence>
<dbReference type="OrthoDB" id="21094at2"/>
<comment type="caution">
    <text evidence="7">Lacks conserved residue(s) required for the propagation of feature annotation.</text>
</comment>
<dbReference type="HOGENOM" id="CLU_079909_2_0_4"/>
<dbReference type="STRING" id="1072685.IX83_04280"/>
<reference evidence="8 9" key="1">
    <citation type="journal article" date="2014" name="BMC Genomics">
        <title>A genomic perspective on a new bacterial genus and species from the Alcaligenaceae family, Basilea psittacipulmonis.</title>
        <authorList>
            <person name="Whiteson K.L."/>
            <person name="Hernandez D."/>
            <person name="Lazarevic V."/>
            <person name="Gaia N."/>
            <person name="Farinelli L."/>
            <person name="Francois P."/>
            <person name="Pilo P."/>
            <person name="Frey J."/>
            <person name="Schrenzel J."/>
        </authorList>
    </citation>
    <scope>NUCLEOTIDE SEQUENCE [LARGE SCALE GENOMIC DNA]</scope>
    <source>
        <strain evidence="8 9">DSM 24701</strain>
    </source>
</reference>
<feature type="transmembrane region" description="Helical" evidence="7">
    <location>
        <begin position="53"/>
        <end position="75"/>
    </location>
</feature>
<evidence type="ECO:0000256" key="3">
    <source>
        <dbReference type="ARBA" id="ARBA00022475"/>
    </source>
</evidence>
<name>A0A077DCL3_9BURK</name>
<keyword evidence="4 7" id="KW-0812">Transmembrane</keyword>
<keyword evidence="6 7" id="KW-0472">Membrane</keyword>